<accession>A0ABY7E4Q1</accession>
<dbReference type="InterPro" id="IPR013320">
    <property type="entry name" value="ConA-like_dom_sf"/>
</dbReference>
<evidence type="ECO:0000256" key="1">
    <source>
        <dbReference type="SAM" id="SignalP"/>
    </source>
</evidence>
<sequence>MLRLVTVLACVSHIAAQQGSPGCLLRAVEGNPRMFAVKAGMFQREFPCPENTLFNANQCGCGWVENPINKSPDELARQAMRPLNGVDMGMGMGLTDMNAMGAGDPRAMEPLTAPVSTTRPPCTLRPHVDRHMYEEFILGFDWMIRKCPMGTLYNPEHCACHDLDPDQRYICQPELWINFNGQEIEDSAGYQISVGNNGNVKNVSNAGRFDGTGTLTVWQYANQDLGTQLTVNLRFYEFPGGVSDEQVLLSNCYGRQLGSVEISLNQQMKVVIFRVEARVGRYPEGVEISIPYREKAWKNVTLTYDGNQVTGQVDEEIKSQPLKGRVSTRYNGLLIGSCNGRGFVGYIDDLRVYRCLMNGDQFQAGFPATGMNAGGMMNMP</sequence>
<protein>
    <submittedName>
        <fullName evidence="2">NRP-like protein</fullName>
    </submittedName>
</protein>
<organism evidence="2 3">
    <name type="scientific">Mya arenaria</name>
    <name type="common">Soft-shell clam</name>
    <dbReference type="NCBI Taxonomy" id="6604"/>
    <lineage>
        <taxon>Eukaryota</taxon>
        <taxon>Metazoa</taxon>
        <taxon>Spiralia</taxon>
        <taxon>Lophotrochozoa</taxon>
        <taxon>Mollusca</taxon>
        <taxon>Bivalvia</taxon>
        <taxon>Autobranchia</taxon>
        <taxon>Heteroconchia</taxon>
        <taxon>Euheterodonta</taxon>
        <taxon>Imparidentia</taxon>
        <taxon>Neoheterodontei</taxon>
        <taxon>Myida</taxon>
        <taxon>Myoidea</taxon>
        <taxon>Myidae</taxon>
        <taxon>Mya</taxon>
    </lineage>
</organism>
<name>A0ABY7E4Q1_MYAAR</name>
<evidence type="ECO:0000313" key="2">
    <source>
        <dbReference type="EMBL" id="WAR03777.1"/>
    </source>
</evidence>
<dbReference type="Gene3D" id="2.60.120.200">
    <property type="match status" value="1"/>
</dbReference>
<gene>
    <name evidence="2" type="ORF">MAR_010335</name>
</gene>
<feature type="chain" id="PRO_5047509397" evidence="1">
    <location>
        <begin position="17"/>
        <end position="380"/>
    </location>
</feature>
<feature type="signal peptide" evidence="1">
    <location>
        <begin position="1"/>
        <end position="16"/>
    </location>
</feature>
<keyword evidence="1" id="KW-0732">Signal</keyword>
<dbReference type="EMBL" id="CP111015">
    <property type="protein sequence ID" value="WAR03777.1"/>
    <property type="molecule type" value="Genomic_DNA"/>
</dbReference>
<keyword evidence="3" id="KW-1185">Reference proteome</keyword>
<reference evidence="2" key="1">
    <citation type="submission" date="2022-11" db="EMBL/GenBank/DDBJ databases">
        <title>Centuries of genome instability and evolution in soft-shell clam transmissible cancer (bioRxiv).</title>
        <authorList>
            <person name="Hart S.F.M."/>
            <person name="Yonemitsu M.A."/>
            <person name="Giersch R.M."/>
            <person name="Beal B.F."/>
            <person name="Arriagada G."/>
            <person name="Davis B.W."/>
            <person name="Ostrander E.A."/>
            <person name="Goff S.P."/>
            <person name="Metzger M.J."/>
        </authorList>
    </citation>
    <scope>NUCLEOTIDE SEQUENCE</scope>
    <source>
        <strain evidence="2">MELC-2E11</strain>
        <tissue evidence="2">Siphon/mantle</tissue>
    </source>
</reference>
<dbReference type="Proteomes" id="UP001164746">
    <property type="component" value="Chromosome 4"/>
</dbReference>
<dbReference type="Pfam" id="PF13385">
    <property type="entry name" value="Laminin_G_3"/>
    <property type="match status" value="1"/>
</dbReference>
<dbReference type="SUPFAM" id="SSF49899">
    <property type="entry name" value="Concanavalin A-like lectins/glucanases"/>
    <property type="match status" value="1"/>
</dbReference>
<proteinExistence type="predicted"/>
<evidence type="ECO:0000313" key="3">
    <source>
        <dbReference type="Proteomes" id="UP001164746"/>
    </source>
</evidence>